<feature type="non-terminal residue" evidence="2">
    <location>
        <position position="293"/>
    </location>
</feature>
<accession>A0A8S3Z9S6</accession>
<evidence type="ECO:0000256" key="1">
    <source>
        <dbReference type="SAM" id="MobiDB-lite"/>
    </source>
</evidence>
<dbReference type="OrthoDB" id="2187496at2759"/>
<feature type="region of interest" description="Disordered" evidence="1">
    <location>
        <begin position="171"/>
        <end position="196"/>
    </location>
</feature>
<evidence type="ECO:0000313" key="3">
    <source>
        <dbReference type="Proteomes" id="UP000678393"/>
    </source>
</evidence>
<evidence type="ECO:0000313" key="2">
    <source>
        <dbReference type="EMBL" id="CAG5126324.1"/>
    </source>
</evidence>
<dbReference type="EMBL" id="CAJHNH020002329">
    <property type="protein sequence ID" value="CAG5126324.1"/>
    <property type="molecule type" value="Genomic_DNA"/>
</dbReference>
<proteinExistence type="predicted"/>
<organism evidence="2 3">
    <name type="scientific">Candidula unifasciata</name>
    <dbReference type="NCBI Taxonomy" id="100452"/>
    <lineage>
        <taxon>Eukaryota</taxon>
        <taxon>Metazoa</taxon>
        <taxon>Spiralia</taxon>
        <taxon>Lophotrochozoa</taxon>
        <taxon>Mollusca</taxon>
        <taxon>Gastropoda</taxon>
        <taxon>Heterobranchia</taxon>
        <taxon>Euthyneura</taxon>
        <taxon>Panpulmonata</taxon>
        <taxon>Eupulmonata</taxon>
        <taxon>Stylommatophora</taxon>
        <taxon>Helicina</taxon>
        <taxon>Helicoidea</taxon>
        <taxon>Geomitridae</taxon>
        <taxon>Candidula</taxon>
    </lineage>
</organism>
<dbReference type="Proteomes" id="UP000678393">
    <property type="component" value="Unassembled WGS sequence"/>
</dbReference>
<protein>
    <submittedName>
        <fullName evidence="2">Uncharacterized protein</fullName>
    </submittedName>
</protein>
<feature type="compositionally biased region" description="Pro residues" evidence="1">
    <location>
        <begin position="9"/>
        <end position="24"/>
    </location>
</feature>
<dbReference type="AlphaFoldDB" id="A0A8S3Z9S6"/>
<feature type="non-terminal residue" evidence="2">
    <location>
        <position position="1"/>
    </location>
</feature>
<keyword evidence="3" id="KW-1185">Reference proteome</keyword>
<feature type="compositionally biased region" description="Polar residues" evidence="1">
    <location>
        <begin position="174"/>
        <end position="187"/>
    </location>
</feature>
<name>A0A8S3Z9S6_9EUPU</name>
<feature type="region of interest" description="Disordered" evidence="1">
    <location>
        <begin position="1"/>
        <end position="63"/>
    </location>
</feature>
<sequence length="293" mass="31662">ATPLSTSPRPAPFAPPPKPAPKPVFKPLLAPKPGHAQGGGDSLPDQTSDVRKSARLPSGIGSLAGKTATSAEIEKMSFKEKQKYFELVKDAASSHSQAKHFSYLSEHELATMRQEEAKKVGGMTQAEILSYVAGSAADVTPDHDLEQVLSRIGYVTLDLLHLSTGCGAAGRTGFRTSPHASREGSQPRTEDVMSAREREAEKRASWRRARMKSLEADAVQAQAVIARAQEMSRDTSSGVRAVDIVFADGEQSHRPSHNGDSRLTLSVCPERASVLFSRNILLYDVISVALHRR</sequence>
<reference evidence="2" key="1">
    <citation type="submission" date="2021-04" db="EMBL/GenBank/DDBJ databases">
        <authorList>
            <consortium name="Molecular Ecology Group"/>
        </authorList>
    </citation>
    <scope>NUCLEOTIDE SEQUENCE</scope>
</reference>
<gene>
    <name evidence="2" type="ORF">CUNI_LOCUS11882</name>
</gene>
<comment type="caution">
    <text evidence="2">The sequence shown here is derived from an EMBL/GenBank/DDBJ whole genome shotgun (WGS) entry which is preliminary data.</text>
</comment>